<dbReference type="Pfam" id="PF01258">
    <property type="entry name" value="zf-dskA_traR"/>
    <property type="match status" value="1"/>
</dbReference>
<dbReference type="InterPro" id="IPR020458">
    <property type="entry name" value="Znf_DskA_TraR_CS"/>
</dbReference>
<keyword evidence="6" id="KW-1185">Reference proteome</keyword>
<reference evidence="5" key="1">
    <citation type="submission" date="2022-03" db="EMBL/GenBank/DDBJ databases">
        <title>Draft genome sequence of Aduncisulcus paluster, a free-living microaerophilic Fornicata.</title>
        <authorList>
            <person name="Yuyama I."/>
            <person name="Kume K."/>
            <person name="Tamura T."/>
            <person name="Inagaki Y."/>
            <person name="Hashimoto T."/>
        </authorList>
    </citation>
    <scope>NUCLEOTIDE SEQUENCE</scope>
    <source>
        <strain evidence="5">NY0171</strain>
    </source>
</reference>
<evidence type="ECO:0000256" key="3">
    <source>
        <dbReference type="ARBA" id="ARBA00022833"/>
    </source>
</evidence>
<dbReference type="NCBIfam" id="NF033459">
    <property type="entry name" value="DksA_like"/>
    <property type="match status" value="1"/>
</dbReference>
<dbReference type="InterPro" id="IPR000962">
    <property type="entry name" value="Znf_DskA_TraR"/>
</dbReference>
<keyword evidence="3" id="KW-0862">Zinc</keyword>
<dbReference type="PROSITE" id="PS01102">
    <property type="entry name" value="ZF_DKSA_1"/>
    <property type="match status" value="1"/>
</dbReference>
<gene>
    <name evidence="5" type="ORF">ADUPG1_004378</name>
</gene>
<accession>A0ABQ5JWK8</accession>
<evidence type="ECO:0000313" key="5">
    <source>
        <dbReference type="EMBL" id="GKT20120.1"/>
    </source>
</evidence>
<evidence type="ECO:0000259" key="4">
    <source>
        <dbReference type="Pfam" id="PF01258"/>
    </source>
</evidence>
<sequence length="94" mass="11040">HFSQNIIEELHFENSSDELDYAEASSDGHNLSILRNKQLEELQEIEIALNKIEKKKYGICEMCDEQIGIRRLKVKPHAKFCIECREAYEKELES</sequence>
<dbReference type="EMBL" id="BQXS01006479">
    <property type="protein sequence ID" value="GKT20120.1"/>
    <property type="molecule type" value="Genomic_DNA"/>
</dbReference>
<dbReference type="SUPFAM" id="SSF57716">
    <property type="entry name" value="Glucocorticoid receptor-like (DNA-binding domain)"/>
    <property type="match status" value="1"/>
</dbReference>
<dbReference type="SUPFAM" id="SSF109635">
    <property type="entry name" value="DnaK suppressor protein DksA, alpha-hairpin domain"/>
    <property type="match status" value="1"/>
</dbReference>
<name>A0ABQ5JWK8_9EUKA</name>
<evidence type="ECO:0000313" key="6">
    <source>
        <dbReference type="Proteomes" id="UP001057375"/>
    </source>
</evidence>
<organism evidence="5 6">
    <name type="scientific">Aduncisulcus paluster</name>
    <dbReference type="NCBI Taxonomy" id="2918883"/>
    <lineage>
        <taxon>Eukaryota</taxon>
        <taxon>Metamonada</taxon>
        <taxon>Carpediemonas-like organisms</taxon>
        <taxon>Aduncisulcus</taxon>
    </lineage>
</organism>
<dbReference type="PANTHER" id="PTHR33823">
    <property type="entry name" value="RNA POLYMERASE-BINDING TRANSCRIPTION FACTOR DKSA-RELATED"/>
    <property type="match status" value="1"/>
</dbReference>
<feature type="non-terminal residue" evidence="5">
    <location>
        <position position="1"/>
    </location>
</feature>
<dbReference type="Proteomes" id="UP001057375">
    <property type="component" value="Unassembled WGS sequence"/>
</dbReference>
<keyword evidence="1" id="KW-0479">Metal-binding</keyword>
<feature type="domain" description="Zinc finger DksA/TraR C4-type" evidence="4">
    <location>
        <begin position="56"/>
        <end position="90"/>
    </location>
</feature>
<proteinExistence type="predicted"/>
<keyword evidence="2" id="KW-0863">Zinc-finger</keyword>
<protein>
    <submittedName>
        <fullName evidence="5">RNA polymerase-binding protein DksA</fullName>
    </submittedName>
</protein>
<dbReference type="PANTHER" id="PTHR33823:SF4">
    <property type="entry name" value="GENERAL STRESS PROTEIN 16O"/>
    <property type="match status" value="1"/>
</dbReference>
<comment type="caution">
    <text evidence="5">The sequence shown here is derived from an EMBL/GenBank/DDBJ whole genome shotgun (WGS) entry which is preliminary data.</text>
</comment>
<evidence type="ECO:0000256" key="2">
    <source>
        <dbReference type="ARBA" id="ARBA00022771"/>
    </source>
</evidence>
<dbReference type="PROSITE" id="PS51128">
    <property type="entry name" value="ZF_DKSA_2"/>
    <property type="match status" value="1"/>
</dbReference>
<evidence type="ECO:0000256" key="1">
    <source>
        <dbReference type="ARBA" id="ARBA00022723"/>
    </source>
</evidence>
<dbReference type="Gene3D" id="1.20.120.910">
    <property type="entry name" value="DksA, coiled-coil domain"/>
    <property type="match status" value="1"/>
</dbReference>
<dbReference type="InterPro" id="IPR037187">
    <property type="entry name" value="DnaK_N"/>
</dbReference>